<protein>
    <recommendedName>
        <fullName evidence="5">C2 NT-type domain-containing protein</fullName>
    </recommendedName>
</protein>
<keyword evidence="4" id="KW-1185">Reference proteome</keyword>
<evidence type="ECO:0000256" key="1">
    <source>
        <dbReference type="SAM" id="Coils"/>
    </source>
</evidence>
<reference evidence="3" key="3">
    <citation type="submission" date="2020-12" db="UniProtKB">
        <authorList>
            <consortium name="EnsemblPlants"/>
        </authorList>
    </citation>
    <scope>IDENTIFICATION</scope>
</reference>
<dbReference type="RefSeq" id="XP_024366594.1">
    <property type="nucleotide sequence ID" value="XM_024510826.2"/>
</dbReference>
<evidence type="ECO:0008006" key="5">
    <source>
        <dbReference type="Google" id="ProtNLM"/>
    </source>
</evidence>
<keyword evidence="1" id="KW-0175">Coiled coil</keyword>
<dbReference type="Proteomes" id="UP000006727">
    <property type="component" value="Chromosome 26"/>
</dbReference>
<dbReference type="KEGG" id="ppp:112277946"/>
<reference evidence="3 4" key="2">
    <citation type="journal article" date="2018" name="Plant J.">
        <title>The Physcomitrella patens chromosome-scale assembly reveals moss genome structure and evolution.</title>
        <authorList>
            <person name="Lang D."/>
            <person name="Ullrich K.K."/>
            <person name="Murat F."/>
            <person name="Fuchs J."/>
            <person name="Jenkins J."/>
            <person name="Haas F.B."/>
            <person name="Piednoel M."/>
            <person name="Gundlach H."/>
            <person name="Van Bel M."/>
            <person name="Meyberg R."/>
            <person name="Vives C."/>
            <person name="Morata J."/>
            <person name="Symeonidi A."/>
            <person name="Hiss M."/>
            <person name="Muchero W."/>
            <person name="Kamisugi Y."/>
            <person name="Saleh O."/>
            <person name="Blanc G."/>
            <person name="Decker E.L."/>
            <person name="van Gessel N."/>
            <person name="Grimwood J."/>
            <person name="Hayes R.D."/>
            <person name="Graham S.W."/>
            <person name="Gunter L.E."/>
            <person name="McDaniel S.F."/>
            <person name="Hoernstein S.N.W."/>
            <person name="Larsson A."/>
            <person name="Li F.W."/>
            <person name="Perroud P.F."/>
            <person name="Phillips J."/>
            <person name="Ranjan P."/>
            <person name="Rokshar D.S."/>
            <person name="Rothfels C.J."/>
            <person name="Schneider L."/>
            <person name="Shu S."/>
            <person name="Stevenson D.W."/>
            <person name="Thummler F."/>
            <person name="Tillich M."/>
            <person name="Villarreal Aguilar J.C."/>
            <person name="Widiez T."/>
            <person name="Wong G.K."/>
            <person name="Wymore A."/>
            <person name="Zhang Y."/>
            <person name="Zimmer A.D."/>
            <person name="Quatrano R.S."/>
            <person name="Mayer K.F.X."/>
            <person name="Goodstein D."/>
            <person name="Casacuberta J.M."/>
            <person name="Vandepoele K."/>
            <person name="Reski R."/>
            <person name="Cuming A.C."/>
            <person name="Tuskan G.A."/>
            <person name="Maumus F."/>
            <person name="Salse J."/>
            <person name="Schmutz J."/>
            <person name="Rensing S.A."/>
        </authorList>
    </citation>
    <scope>NUCLEOTIDE SEQUENCE [LARGE SCALE GENOMIC DNA]</scope>
    <source>
        <strain evidence="3 4">cv. Gransden 2004</strain>
    </source>
</reference>
<feature type="compositionally biased region" description="Low complexity" evidence="2">
    <location>
        <begin position="426"/>
        <end position="447"/>
    </location>
</feature>
<evidence type="ECO:0000256" key="2">
    <source>
        <dbReference type="SAM" id="MobiDB-lite"/>
    </source>
</evidence>
<dbReference type="GeneID" id="112277946"/>
<feature type="region of interest" description="Disordered" evidence="2">
    <location>
        <begin position="410"/>
        <end position="453"/>
    </location>
</feature>
<feature type="compositionally biased region" description="Polar residues" evidence="2">
    <location>
        <begin position="414"/>
        <end position="425"/>
    </location>
</feature>
<sequence length="547" mass="60016">MRGCGLFTLDTQVGQCPVKMASGEDSQRSSSRKAHLFDFCIKFLRISGIRLPIPPHSGDFTGSSSKIRQTYFLKITLLHGTEQQIIGEFEVVGDECIINHQISCQIAYARPDKLHVYIDQNWSAGLSGHITVDFKEVCLSTSFISEVLVSFFEDLDAEICLEYPLFSSGPSHVRSPAKLEMSVLCACSTKSALFSNQLHLNQEYMNFEDLSKIRPSLEDLWYPPDQLNPESGQEALSMLPGSVLKQVTPSNLCLDKVDREIEMLKEMEGDLIELNSKLNKYVAAQSLEGYAPEQYTRKIPTRPDVVAAAFFAAGMAFQRQVDNIKRHRMYSGTEDPLLPGESPRLLLEDVSSTFKSEAPTNQEVQEVDTFCHGSSRSLVFSENSHSCGLPQSCSCSSEAATSLAGDIDEDENDQSFVDSSVCSGDTSLSLSEPELSSPRTSSDTRSSLGECSTSEGTMNFVRNDILSEPHGRLKKNNVLSVVDSVLGALAIIGSPGSRSKDIHPGGSKDERVTIAGSMLGRQQVTSIQAIRKSNPGLGWLTNSMQFE</sequence>
<dbReference type="Gramene" id="Pp3c26_1820V3.2">
    <property type="protein sequence ID" value="Pp3c26_1820V3.2"/>
    <property type="gene ID" value="Pp3c26_1820"/>
</dbReference>
<name>A0A7I4CTV2_PHYPA</name>
<dbReference type="EnsemblPlants" id="Pp3c26_1820V3.2">
    <property type="protein sequence ID" value="Pp3c26_1820V3.2"/>
    <property type="gene ID" value="Pp3c26_1820"/>
</dbReference>
<dbReference type="AlphaFoldDB" id="A0A7I4CTV2"/>
<feature type="coiled-coil region" evidence="1">
    <location>
        <begin position="257"/>
        <end position="284"/>
    </location>
</feature>
<accession>A0A7I4CTV2</accession>
<gene>
    <name evidence="3" type="primary">LOC112277946</name>
</gene>
<dbReference type="InParanoid" id="A0A7I4CTV2"/>
<organism evidence="3 4">
    <name type="scientific">Physcomitrium patens</name>
    <name type="common">Spreading-leaved earth moss</name>
    <name type="synonym">Physcomitrella patens</name>
    <dbReference type="NCBI Taxonomy" id="3218"/>
    <lineage>
        <taxon>Eukaryota</taxon>
        <taxon>Viridiplantae</taxon>
        <taxon>Streptophyta</taxon>
        <taxon>Embryophyta</taxon>
        <taxon>Bryophyta</taxon>
        <taxon>Bryophytina</taxon>
        <taxon>Bryopsida</taxon>
        <taxon>Funariidae</taxon>
        <taxon>Funariales</taxon>
        <taxon>Funariaceae</taxon>
        <taxon>Physcomitrium</taxon>
    </lineage>
</organism>
<dbReference type="EMBL" id="ABEU02000026">
    <property type="status" value="NOT_ANNOTATED_CDS"/>
    <property type="molecule type" value="Genomic_DNA"/>
</dbReference>
<reference evidence="3 4" key="1">
    <citation type="journal article" date="2008" name="Science">
        <title>The Physcomitrella genome reveals evolutionary insights into the conquest of land by plants.</title>
        <authorList>
            <person name="Rensing S."/>
            <person name="Lang D."/>
            <person name="Zimmer A."/>
            <person name="Terry A."/>
            <person name="Salamov A."/>
            <person name="Shapiro H."/>
            <person name="Nishiyama T."/>
            <person name="Perroud P.-F."/>
            <person name="Lindquist E."/>
            <person name="Kamisugi Y."/>
            <person name="Tanahashi T."/>
            <person name="Sakakibara K."/>
            <person name="Fujita T."/>
            <person name="Oishi K."/>
            <person name="Shin-I T."/>
            <person name="Kuroki Y."/>
            <person name="Toyoda A."/>
            <person name="Suzuki Y."/>
            <person name="Hashimoto A."/>
            <person name="Yamaguchi K."/>
            <person name="Sugano A."/>
            <person name="Kohara Y."/>
            <person name="Fujiyama A."/>
            <person name="Anterola A."/>
            <person name="Aoki S."/>
            <person name="Ashton N."/>
            <person name="Barbazuk W.B."/>
            <person name="Barker E."/>
            <person name="Bennetzen J."/>
            <person name="Bezanilla M."/>
            <person name="Blankenship R."/>
            <person name="Cho S.H."/>
            <person name="Dutcher S."/>
            <person name="Estelle M."/>
            <person name="Fawcett J.A."/>
            <person name="Gundlach H."/>
            <person name="Hanada K."/>
            <person name="Heyl A."/>
            <person name="Hicks K.A."/>
            <person name="Hugh J."/>
            <person name="Lohr M."/>
            <person name="Mayer K."/>
            <person name="Melkozernov A."/>
            <person name="Murata T."/>
            <person name="Nelson D."/>
            <person name="Pils B."/>
            <person name="Prigge M."/>
            <person name="Reiss B."/>
            <person name="Renner T."/>
            <person name="Rombauts S."/>
            <person name="Rushton P."/>
            <person name="Sanderfoot A."/>
            <person name="Schween G."/>
            <person name="Shiu S.-H."/>
            <person name="Stueber K."/>
            <person name="Theodoulou F.L."/>
            <person name="Tu H."/>
            <person name="Van de Peer Y."/>
            <person name="Verrier P.J."/>
            <person name="Waters E."/>
            <person name="Wood A."/>
            <person name="Yang L."/>
            <person name="Cove D."/>
            <person name="Cuming A."/>
            <person name="Hasebe M."/>
            <person name="Lucas S."/>
            <person name="Mishler D.B."/>
            <person name="Reski R."/>
            <person name="Grigoriev I."/>
            <person name="Quatrano R.S."/>
            <person name="Boore J.L."/>
        </authorList>
    </citation>
    <scope>NUCLEOTIDE SEQUENCE [LARGE SCALE GENOMIC DNA]</scope>
    <source>
        <strain evidence="3 4">cv. Gransden 2004</strain>
    </source>
</reference>
<proteinExistence type="predicted"/>
<evidence type="ECO:0000313" key="4">
    <source>
        <dbReference type="Proteomes" id="UP000006727"/>
    </source>
</evidence>
<evidence type="ECO:0000313" key="3">
    <source>
        <dbReference type="EnsemblPlants" id="Pp3c26_1820V3.2"/>
    </source>
</evidence>
<dbReference type="OrthoDB" id="1922857at2759"/>